<reference evidence="2" key="1">
    <citation type="submission" date="2016-06" db="EMBL/GenBank/DDBJ databases">
        <title>Complete genome sequence of Actinoalloteichus fjordicus DSM 46855 (=ADI127-17), type strain of the new species Actinoalloteichus fjordicus.</title>
        <authorList>
            <person name="Ruckert C."/>
            <person name="Nouioui I."/>
            <person name="Willmese J."/>
            <person name="van Wezel G."/>
            <person name="Klenk H.-P."/>
            <person name="Kalinowski J."/>
            <person name="Zotchev S.B."/>
        </authorList>
    </citation>
    <scope>NUCLEOTIDE SEQUENCE [LARGE SCALE GENOMIC DNA]</scope>
    <source>
        <strain evidence="2">ADI127-7</strain>
    </source>
</reference>
<sequence>MTTLAALFLDTHTHTDPDTDVRSGIMFVTSGAHGVLVEGVRPGHDPIRAAISPTDAVDVLDALWAGRAIDLPAIDGITGIRRLQFRPRPDGVEVSIRSRTSTRGRWLVHADRVPELGDALRRALAAARAATDTAMGGSVAEVSRDDVGSAADLGTDVRAGSSALAAALQVIPGGRR</sequence>
<organism evidence="1 2">
    <name type="scientific">Actinoalloteichus fjordicus</name>
    <dbReference type="NCBI Taxonomy" id="1612552"/>
    <lineage>
        <taxon>Bacteria</taxon>
        <taxon>Bacillati</taxon>
        <taxon>Actinomycetota</taxon>
        <taxon>Actinomycetes</taxon>
        <taxon>Pseudonocardiales</taxon>
        <taxon>Pseudonocardiaceae</taxon>
        <taxon>Actinoalloteichus</taxon>
    </lineage>
</organism>
<proteinExistence type="predicted"/>
<dbReference type="RefSeq" id="WP_075741685.1">
    <property type="nucleotide sequence ID" value="NZ_CP016076.1"/>
</dbReference>
<dbReference type="AlphaFoldDB" id="A0AAC9PSY2"/>
<name>A0AAC9PSY2_9PSEU</name>
<dbReference type="EMBL" id="CP016076">
    <property type="protein sequence ID" value="APU16069.1"/>
    <property type="molecule type" value="Genomic_DNA"/>
</dbReference>
<dbReference type="Proteomes" id="UP000185511">
    <property type="component" value="Chromosome"/>
</dbReference>
<protein>
    <submittedName>
        <fullName evidence="1">Uncharacterized protein</fullName>
    </submittedName>
</protein>
<accession>A0AAC9PSY2</accession>
<keyword evidence="2" id="KW-1185">Reference proteome</keyword>
<evidence type="ECO:0000313" key="2">
    <source>
        <dbReference type="Proteomes" id="UP000185511"/>
    </source>
</evidence>
<gene>
    <name evidence="1" type="ORF">UA74_20220</name>
</gene>
<dbReference type="KEGG" id="acad:UA74_20220"/>
<evidence type="ECO:0000313" key="1">
    <source>
        <dbReference type="EMBL" id="APU16069.1"/>
    </source>
</evidence>